<keyword evidence="3" id="KW-1185">Reference proteome</keyword>
<dbReference type="InterPro" id="IPR008906">
    <property type="entry name" value="HATC_C_dom"/>
</dbReference>
<dbReference type="InParanoid" id="A0A672MG13"/>
<organism evidence="2 3">
    <name type="scientific">Sinocyclocheilus grahami</name>
    <name type="common">Dianchi golden-line fish</name>
    <name type="synonym">Barbus grahami</name>
    <dbReference type="NCBI Taxonomy" id="75366"/>
    <lineage>
        <taxon>Eukaryota</taxon>
        <taxon>Metazoa</taxon>
        <taxon>Chordata</taxon>
        <taxon>Craniata</taxon>
        <taxon>Vertebrata</taxon>
        <taxon>Euteleostomi</taxon>
        <taxon>Actinopterygii</taxon>
        <taxon>Neopterygii</taxon>
        <taxon>Teleostei</taxon>
        <taxon>Ostariophysi</taxon>
        <taxon>Cypriniformes</taxon>
        <taxon>Cyprinidae</taxon>
        <taxon>Cyprininae</taxon>
        <taxon>Sinocyclocheilus</taxon>
    </lineage>
</organism>
<accession>A0A672MG13</accession>
<dbReference type="OMA" id="TIANHDK"/>
<dbReference type="PANTHER" id="PTHR45749">
    <property type="match status" value="1"/>
</dbReference>
<dbReference type="Proteomes" id="UP000472262">
    <property type="component" value="Unassembled WGS sequence"/>
</dbReference>
<dbReference type="GO" id="GO:0046983">
    <property type="term" value="F:protein dimerization activity"/>
    <property type="evidence" value="ECO:0007669"/>
    <property type="project" value="InterPro"/>
</dbReference>
<dbReference type="AlphaFoldDB" id="A0A672MG13"/>
<protein>
    <recommendedName>
        <fullName evidence="1">HAT C-terminal dimerisation domain-containing protein</fullName>
    </recommendedName>
</protein>
<evidence type="ECO:0000313" key="2">
    <source>
        <dbReference type="Ensembl" id="ENSSGRP00000034254.1"/>
    </source>
</evidence>
<sequence length="532" mass="60812">MQKNKKSGRGPTLFYTTATYKEGGFRIHARSERHKQAMVAWKDYETAVKNNRTLLNVLNKEHDKQIKDNREYMKTIAEVLLLTATQNIAQRGHDESAESDNRGNFIAILETIAKHDKTLKKRLHSIPNAKYTSKQISLVLRYYYSGAIHESFLHFESADQVNAAGLTKKIIHMLESHGLEYRDNLVGQSYDGTRCYECGKASCRYISLRHTLDRLPAIKRVLQEVVKEHNGDRSVEAQGLLAELDLKFIVHLLTLCKIFGEARLLSDMLQSSSLDLSKAVDSVQALTQTLLEYRNESFFDGLWTEIIYIAGKCNISEQLNEKRQTQLSLQFSGHCVLSTTGGRRADASKGGFCSSFFYPVIDQMLSELSRRFSNQKCNIMNGIQALNPKCDAFLKEDVLYSLGRMYSSNIEDLGHEIHQFRRILDRKIKQGMQRLSSIVELASFMEPYSEVFFELFKLCKISVAIPISTSSCERSFSTLKLVKTHLRSTMADERVSNLGVLSIESKRANELNLDEFVDLFARDHKNWRIQLL</sequence>
<evidence type="ECO:0000259" key="1">
    <source>
        <dbReference type="Pfam" id="PF05699"/>
    </source>
</evidence>
<dbReference type="InterPro" id="IPR012337">
    <property type="entry name" value="RNaseH-like_sf"/>
</dbReference>
<reference evidence="2" key="2">
    <citation type="submission" date="2025-09" db="UniProtKB">
        <authorList>
            <consortium name="Ensembl"/>
        </authorList>
    </citation>
    <scope>IDENTIFICATION</scope>
</reference>
<dbReference type="Pfam" id="PF05699">
    <property type="entry name" value="Dimer_Tnp_hAT"/>
    <property type="match status" value="1"/>
</dbReference>
<feature type="domain" description="HAT C-terminal dimerisation" evidence="1">
    <location>
        <begin position="437"/>
        <end position="505"/>
    </location>
</feature>
<proteinExistence type="predicted"/>
<evidence type="ECO:0000313" key="3">
    <source>
        <dbReference type="Proteomes" id="UP000472262"/>
    </source>
</evidence>
<dbReference type="SUPFAM" id="SSF53098">
    <property type="entry name" value="Ribonuclease H-like"/>
    <property type="match status" value="1"/>
</dbReference>
<reference evidence="2" key="1">
    <citation type="submission" date="2025-08" db="UniProtKB">
        <authorList>
            <consortium name="Ensembl"/>
        </authorList>
    </citation>
    <scope>IDENTIFICATION</scope>
</reference>
<dbReference type="PANTHER" id="PTHR45749:SF37">
    <property type="entry name" value="OS05G0311600 PROTEIN"/>
    <property type="match status" value="1"/>
</dbReference>
<name>A0A672MG13_SINGR</name>
<dbReference type="Ensembl" id="ENSSGRT00000036768.1">
    <property type="protein sequence ID" value="ENSSGRP00000034254.1"/>
    <property type="gene ID" value="ENSSGRG00000019021.1"/>
</dbReference>